<dbReference type="KEGG" id="taci:TDSAC_1452"/>
<evidence type="ECO:0000313" key="2">
    <source>
        <dbReference type="Proteomes" id="UP000244792"/>
    </source>
</evidence>
<evidence type="ECO:0008006" key="3">
    <source>
        <dbReference type="Google" id="ProtNLM"/>
    </source>
</evidence>
<proteinExistence type="predicted"/>
<sequence length="71" mass="7901">MVAIKLVGDKQIKKALPKLSDLVNRSSDPLELIAICKALKQIDSDEAINIIGRIKQKNNKIVNNYIDEIVS</sequence>
<dbReference type="RefSeq" id="WP_150130311.1">
    <property type="nucleotide sequence ID" value="NZ_CP020921.1"/>
</dbReference>
<reference evidence="1 2" key="1">
    <citation type="submission" date="2017-04" db="EMBL/GenBank/DDBJ databases">
        <title>Genomic insights into metabolism of Thermodesulfobium acidiphilum.</title>
        <authorList>
            <person name="Toshchakov S.V."/>
            <person name="Frolov E.N."/>
            <person name="Kublanov I.V."/>
            <person name="Samarov N.I."/>
            <person name="Novikov A."/>
            <person name="Lebedinsky A.V."/>
            <person name="Bonch-Osmolovskaya E.A."/>
            <person name="Chernyh N.A."/>
        </authorList>
    </citation>
    <scope>NUCLEOTIDE SEQUENCE [LARGE SCALE GENOMIC DNA]</scope>
    <source>
        <strain evidence="1 2">3127-1</strain>
    </source>
</reference>
<evidence type="ECO:0000313" key="1">
    <source>
        <dbReference type="EMBL" id="AWB10792.1"/>
    </source>
</evidence>
<accession>A0A2R4W296</accession>
<organism evidence="1 2">
    <name type="scientific">Thermodesulfobium acidiphilum</name>
    <dbReference type="NCBI Taxonomy" id="1794699"/>
    <lineage>
        <taxon>Bacteria</taxon>
        <taxon>Pseudomonadati</taxon>
        <taxon>Thermodesulfobiota</taxon>
        <taxon>Thermodesulfobiia</taxon>
        <taxon>Thermodesulfobiales</taxon>
        <taxon>Thermodesulfobiaceae</taxon>
        <taxon>Thermodesulfobium</taxon>
    </lineage>
</organism>
<dbReference type="AlphaFoldDB" id="A0A2R4W296"/>
<dbReference type="EMBL" id="CP020921">
    <property type="protein sequence ID" value="AWB10792.1"/>
    <property type="molecule type" value="Genomic_DNA"/>
</dbReference>
<gene>
    <name evidence="1" type="ORF">TDSAC_1452</name>
</gene>
<keyword evidence="2" id="KW-1185">Reference proteome</keyword>
<dbReference type="OrthoDB" id="1726403at2"/>
<dbReference type="Proteomes" id="UP000244792">
    <property type="component" value="Chromosome"/>
</dbReference>
<name>A0A2R4W296_THEAF</name>
<protein>
    <recommendedName>
        <fullName evidence="3">HEAT repeat-containing protein</fullName>
    </recommendedName>
</protein>